<dbReference type="EMBL" id="CP119311">
    <property type="protein sequence ID" value="WEK37712.1"/>
    <property type="molecule type" value="Genomic_DNA"/>
</dbReference>
<dbReference type="GO" id="GO:0016020">
    <property type="term" value="C:membrane"/>
    <property type="evidence" value="ECO:0007669"/>
    <property type="project" value="UniProtKB-SubCell"/>
</dbReference>
<accession>A0AAJ5WY31</accession>
<reference evidence="7" key="1">
    <citation type="submission" date="2023-03" db="EMBL/GenBank/DDBJ databases">
        <title>Andean soil-derived lignocellulolytic bacterial consortium as a source of novel taxa and putative plastic-active enzymes.</title>
        <authorList>
            <person name="Diaz-Garcia L."/>
            <person name="Chuvochina M."/>
            <person name="Feuerriegel G."/>
            <person name="Bunk B."/>
            <person name="Sproer C."/>
            <person name="Streit W.R."/>
            <person name="Rodriguez L.M."/>
            <person name="Overmann J."/>
            <person name="Jimenez D.J."/>
        </authorList>
    </citation>
    <scope>NUCLEOTIDE SEQUENCE</scope>
    <source>
        <strain evidence="7">MAG 7</strain>
    </source>
</reference>
<evidence type="ECO:0000256" key="2">
    <source>
        <dbReference type="ARBA" id="ARBA00022475"/>
    </source>
</evidence>
<dbReference type="PANTHER" id="PTHR42723">
    <property type="entry name" value="CHLOROPHYLL SYNTHASE"/>
    <property type="match status" value="1"/>
</dbReference>
<proteinExistence type="predicted"/>
<dbReference type="NCBIfam" id="NF008978">
    <property type="entry name" value="PRK12324.1-4"/>
    <property type="match status" value="1"/>
</dbReference>
<feature type="transmembrane region" description="Helical" evidence="6">
    <location>
        <begin position="115"/>
        <end position="142"/>
    </location>
</feature>
<protein>
    <submittedName>
        <fullName evidence="7">Decaprenyl-phosphate phosphoribosyltransferase</fullName>
        <ecNumber evidence="7">2.4.2.45</ecNumber>
    </submittedName>
</protein>
<feature type="transmembrane region" description="Helical" evidence="6">
    <location>
        <begin position="13"/>
        <end position="30"/>
    </location>
</feature>
<evidence type="ECO:0000256" key="6">
    <source>
        <dbReference type="SAM" id="Phobius"/>
    </source>
</evidence>
<dbReference type="Proteomes" id="UP001220610">
    <property type="component" value="Chromosome"/>
</dbReference>
<evidence type="ECO:0000313" key="8">
    <source>
        <dbReference type="Proteomes" id="UP001220610"/>
    </source>
</evidence>
<evidence type="ECO:0000256" key="1">
    <source>
        <dbReference type="ARBA" id="ARBA00004141"/>
    </source>
</evidence>
<keyword evidence="7" id="KW-0808">Transferase</keyword>
<feature type="transmembrane region" description="Helical" evidence="6">
    <location>
        <begin position="271"/>
        <end position="289"/>
    </location>
</feature>
<gene>
    <name evidence="7" type="ORF">P0Y53_09380</name>
</gene>
<keyword evidence="2" id="KW-1003">Cell membrane</keyword>
<keyword evidence="3 6" id="KW-0812">Transmembrane</keyword>
<dbReference type="GO" id="GO:0016765">
    <property type="term" value="F:transferase activity, transferring alkyl or aryl (other than methyl) groups"/>
    <property type="evidence" value="ECO:0007669"/>
    <property type="project" value="InterPro"/>
</dbReference>
<organism evidence="7 8">
    <name type="scientific">Candidatus Pseudobacter hemicellulosilyticus</name>
    <dbReference type="NCBI Taxonomy" id="3121375"/>
    <lineage>
        <taxon>Bacteria</taxon>
        <taxon>Pseudomonadati</taxon>
        <taxon>Bacteroidota</taxon>
        <taxon>Chitinophagia</taxon>
        <taxon>Chitinophagales</taxon>
        <taxon>Chitinophagaceae</taxon>
        <taxon>Pseudobacter</taxon>
    </lineage>
</organism>
<evidence type="ECO:0000256" key="3">
    <source>
        <dbReference type="ARBA" id="ARBA00022692"/>
    </source>
</evidence>
<dbReference type="Gene3D" id="1.10.357.140">
    <property type="entry name" value="UbiA prenyltransferase"/>
    <property type="match status" value="1"/>
</dbReference>
<keyword evidence="5 6" id="KW-0472">Membrane</keyword>
<dbReference type="InterPro" id="IPR044878">
    <property type="entry name" value="UbiA_sf"/>
</dbReference>
<keyword evidence="4 6" id="KW-1133">Transmembrane helix</keyword>
<sequence>MRYYIKLLRPKDWAKNLFLFVPTFFAGKLFDLHRIELLAGGFFAFSFLASSIYIINDYRDIEDDRKHPQKCKRPLAAGKVSKPAALVIAIVLFLAGITLSYLLDDSGKFLFITGLYYVLNMGYSFGLKNVSIVDIIIVAIGFNLRVKGGSVLGGIEITEWLTIMTFLLALFMAIAKRRDDVVLKLATGAEMRKSMKGYSLEFLNTLLGLFCAILIVSYINYTVGGSLYKQYGHRLYYTSLFVIAGIMRYLQITFIHNKAGSPTEILYKDRFIQCTLLLWIASFYFILYMKDVIIFGE</sequence>
<dbReference type="CDD" id="cd13963">
    <property type="entry name" value="PT_UbiA_2"/>
    <property type="match status" value="1"/>
</dbReference>
<name>A0AAJ5WY31_9BACT</name>
<dbReference type="AlphaFoldDB" id="A0AAJ5WY31"/>
<evidence type="ECO:0000256" key="5">
    <source>
        <dbReference type="ARBA" id="ARBA00023136"/>
    </source>
</evidence>
<dbReference type="EC" id="2.4.2.45" evidence="7"/>
<keyword evidence="7" id="KW-0328">Glycosyltransferase</keyword>
<dbReference type="GO" id="GO:0016757">
    <property type="term" value="F:glycosyltransferase activity"/>
    <property type="evidence" value="ECO:0007669"/>
    <property type="project" value="UniProtKB-KW"/>
</dbReference>
<dbReference type="Pfam" id="PF01040">
    <property type="entry name" value="UbiA"/>
    <property type="match status" value="1"/>
</dbReference>
<dbReference type="InterPro" id="IPR000537">
    <property type="entry name" value="UbiA_prenyltransferase"/>
</dbReference>
<comment type="subcellular location">
    <subcellularLocation>
        <location evidence="1">Membrane</location>
        <topology evidence="1">Multi-pass membrane protein</topology>
    </subcellularLocation>
</comment>
<dbReference type="PANTHER" id="PTHR42723:SF1">
    <property type="entry name" value="CHLOROPHYLL SYNTHASE, CHLOROPLASTIC"/>
    <property type="match status" value="1"/>
</dbReference>
<feature type="transmembrane region" description="Helical" evidence="6">
    <location>
        <begin position="37"/>
        <end position="55"/>
    </location>
</feature>
<feature type="transmembrane region" description="Helical" evidence="6">
    <location>
        <begin position="202"/>
        <end position="221"/>
    </location>
</feature>
<dbReference type="InterPro" id="IPR050475">
    <property type="entry name" value="Prenyltransferase_related"/>
</dbReference>
<evidence type="ECO:0000313" key="7">
    <source>
        <dbReference type="EMBL" id="WEK37712.1"/>
    </source>
</evidence>
<feature type="transmembrane region" description="Helical" evidence="6">
    <location>
        <begin position="84"/>
        <end position="103"/>
    </location>
</feature>
<feature type="transmembrane region" description="Helical" evidence="6">
    <location>
        <begin position="157"/>
        <end position="175"/>
    </location>
</feature>
<feature type="transmembrane region" description="Helical" evidence="6">
    <location>
        <begin position="233"/>
        <end position="250"/>
    </location>
</feature>
<evidence type="ECO:0000256" key="4">
    <source>
        <dbReference type="ARBA" id="ARBA00022989"/>
    </source>
</evidence>